<evidence type="ECO:0000256" key="1">
    <source>
        <dbReference type="SAM" id="MobiDB-lite"/>
    </source>
</evidence>
<organism evidence="2">
    <name type="scientific">Mustela putorius furo</name>
    <name type="common">European domestic ferret</name>
    <name type="synonym">Mustela furo</name>
    <dbReference type="NCBI Taxonomy" id="9669"/>
    <lineage>
        <taxon>Eukaryota</taxon>
        <taxon>Metazoa</taxon>
        <taxon>Chordata</taxon>
        <taxon>Craniata</taxon>
        <taxon>Vertebrata</taxon>
        <taxon>Euteleostomi</taxon>
        <taxon>Mammalia</taxon>
        <taxon>Eutheria</taxon>
        <taxon>Laurasiatheria</taxon>
        <taxon>Carnivora</taxon>
        <taxon>Caniformia</taxon>
        <taxon>Musteloidea</taxon>
        <taxon>Mustelidae</taxon>
        <taxon>Mustelinae</taxon>
        <taxon>Mustela</taxon>
    </lineage>
</organism>
<protein>
    <submittedName>
        <fullName evidence="2">Uncharacterized protein</fullName>
    </submittedName>
</protein>
<feature type="compositionally biased region" description="Polar residues" evidence="1">
    <location>
        <begin position="15"/>
        <end position="24"/>
    </location>
</feature>
<dbReference type="InParanoid" id="M3Y4U1"/>
<dbReference type="Ensembl" id="ENSMPUT00000006453.1">
    <property type="protein sequence ID" value="ENSMPUP00000006342.1"/>
    <property type="gene ID" value="ENSMPUG00000006398.1"/>
</dbReference>
<proteinExistence type="predicted"/>
<evidence type="ECO:0000313" key="2">
    <source>
        <dbReference type="Ensembl" id="ENSMPUP00000006342.1"/>
    </source>
</evidence>
<dbReference type="EMBL" id="AEYP01070426">
    <property type="status" value="NOT_ANNOTATED_CDS"/>
    <property type="molecule type" value="Genomic_DNA"/>
</dbReference>
<dbReference type="HOGENOM" id="CLU_1874787_0_0_1"/>
<dbReference type="AlphaFoldDB" id="M3Y4U1"/>
<reference evidence="2" key="1">
    <citation type="submission" date="2024-06" db="UniProtKB">
        <authorList>
            <consortium name="Ensembl"/>
        </authorList>
    </citation>
    <scope>IDENTIFICATION</scope>
</reference>
<dbReference type="EMBL" id="AEYP01070425">
    <property type="status" value="NOT_ANNOTATED_CDS"/>
    <property type="molecule type" value="Genomic_DNA"/>
</dbReference>
<sequence>MKQAFTSDKSDKIMNKQQRQNPGRQASGAVTWPRQGRTSPRPFIPVPPGRGARSPASPPRLPTDRGVQADPLPPHARPQVQRPGEKAAASRRQVGDLPSPNALHHQWSHSRRGLLFLGGGDTEWVPTIRFRTLKKF</sequence>
<feature type="region of interest" description="Disordered" evidence="1">
    <location>
        <begin position="1"/>
        <end position="106"/>
    </location>
</feature>
<accession>M3Y4U1</accession>
<name>M3Y4U1_MUSPF</name>